<sequence>MLHKRWKNTLIVKMWGRNIGYKTLCICLPNLRYLKESVRVVDPENNFYFVRFLNRYDYLRALTDGLSCEYYDRGILRAVCNEIGKLDHNTQEAIRGLYACVALELDLSEPLQSQATDELVVSKQREPDTCAHQVPYPSAQPPHGEWMITGRRRRPPRAGSGQPSKENNSGKESNNNTQSGSMFDVLKVYVTVERPIVQAKGKAVINANQQEDVLSQRPIIAASSSGPSLPKSSHISSNS</sequence>
<reference evidence="2" key="2">
    <citation type="journal article" date="2023" name="Plants (Basel)">
        <title>Annotation of the Turnera subulata (Passifloraceae) Draft Genome Reveals the S-Locus Evolved after the Divergence of Turneroideae from Passifloroideae in a Stepwise Manner.</title>
        <authorList>
            <person name="Henning P.M."/>
            <person name="Roalson E.H."/>
            <person name="Mir W."/>
            <person name="McCubbin A.G."/>
            <person name="Shore J.S."/>
        </authorList>
    </citation>
    <scope>NUCLEOTIDE SEQUENCE</scope>
    <source>
        <strain evidence="2">F60SS</strain>
    </source>
</reference>
<accession>A0A9Q0FLV8</accession>
<evidence type="ECO:0000313" key="2">
    <source>
        <dbReference type="EMBL" id="KAJ4833000.1"/>
    </source>
</evidence>
<name>A0A9Q0FLV8_9ROSI</name>
<evidence type="ECO:0008006" key="4">
    <source>
        <dbReference type="Google" id="ProtNLM"/>
    </source>
</evidence>
<comment type="caution">
    <text evidence="2">The sequence shown here is derived from an EMBL/GenBank/DDBJ whole genome shotgun (WGS) entry which is preliminary data.</text>
</comment>
<evidence type="ECO:0000256" key="1">
    <source>
        <dbReference type="SAM" id="MobiDB-lite"/>
    </source>
</evidence>
<dbReference type="Proteomes" id="UP001141552">
    <property type="component" value="Unassembled WGS sequence"/>
</dbReference>
<reference evidence="2" key="1">
    <citation type="submission" date="2022-02" db="EMBL/GenBank/DDBJ databases">
        <authorList>
            <person name="Henning P.M."/>
            <person name="McCubbin A.G."/>
            <person name="Shore J.S."/>
        </authorList>
    </citation>
    <scope>NUCLEOTIDE SEQUENCE</scope>
    <source>
        <strain evidence="2">F60SS</strain>
        <tissue evidence="2">Leaves</tissue>
    </source>
</reference>
<feature type="region of interest" description="Disordered" evidence="1">
    <location>
        <begin position="207"/>
        <end position="239"/>
    </location>
</feature>
<gene>
    <name evidence="2" type="ORF">Tsubulata_005310</name>
</gene>
<keyword evidence="3" id="KW-1185">Reference proteome</keyword>
<feature type="compositionally biased region" description="Low complexity" evidence="1">
    <location>
        <begin position="164"/>
        <end position="176"/>
    </location>
</feature>
<protein>
    <recommendedName>
        <fullName evidence="4">DUF4283 domain-containing protein</fullName>
    </recommendedName>
</protein>
<evidence type="ECO:0000313" key="3">
    <source>
        <dbReference type="Proteomes" id="UP001141552"/>
    </source>
</evidence>
<dbReference type="EMBL" id="JAKUCV010005029">
    <property type="protein sequence ID" value="KAJ4833000.1"/>
    <property type="molecule type" value="Genomic_DNA"/>
</dbReference>
<organism evidence="2 3">
    <name type="scientific">Turnera subulata</name>
    <dbReference type="NCBI Taxonomy" id="218843"/>
    <lineage>
        <taxon>Eukaryota</taxon>
        <taxon>Viridiplantae</taxon>
        <taxon>Streptophyta</taxon>
        <taxon>Embryophyta</taxon>
        <taxon>Tracheophyta</taxon>
        <taxon>Spermatophyta</taxon>
        <taxon>Magnoliopsida</taxon>
        <taxon>eudicotyledons</taxon>
        <taxon>Gunneridae</taxon>
        <taxon>Pentapetalae</taxon>
        <taxon>rosids</taxon>
        <taxon>fabids</taxon>
        <taxon>Malpighiales</taxon>
        <taxon>Passifloraceae</taxon>
        <taxon>Turnera</taxon>
    </lineage>
</organism>
<dbReference type="OrthoDB" id="994333at2759"/>
<dbReference type="AlphaFoldDB" id="A0A9Q0FLV8"/>
<feature type="region of interest" description="Disordered" evidence="1">
    <location>
        <begin position="130"/>
        <end position="180"/>
    </location>
</feature>
<feature type="compositionally biased region" description="Low complexity" evidence="1">
    <location>
        <begin position="223"/>
        <end position="239"/>
    </location>
</feature>
<proteinExistence type="predicted"/>